<dbReference type="Gene3D" id="3.60.20.10">
    <property type="entry name" value="Glutamine Phosphoribosylpyrophosphate, subunit 1, domain 1"/>
    <property type="match status" value="1"/>
</dbReference>
<evidence type="ECO:0000256" key="1">
    <source>
        <dbReference type="ARBA" id="ARBA00005187"/>
    </source>
</evidence>
<protein>
    <recommendedName>
        <fullName evidence="2">asparagine synthase (glutamine-hydrolyzing)</fullName>
        <ecNumber evidence="2">6.3.5.4</ecNumber>
    </recommendedName>
</protein>
<reference evidence="6" key="1">
    <citation type="submission" date="2022-01" db="EMBL/GenBank/DDBJ databases">
        <title>Microbacterium eymi and Microbacterium rhizovicinus sp. nov., isolated from the rhizospheric soil of Elymus tsukushiensis, a plant native to the Dokdo Islands, Republic of Korea.</title>
        <authorList>
            <person name="Hwang Y.J."/>
        </authorList>
    </citation>
    <scope>NUCLEOTIDE SEQUENCE</scope>
    <source>
        <strain evidence="6">KUDC0405</strain>
    </source>
</reference>
<name>A0ABY5NN50_9MICO</name>
<evidence type="ECO:0000259" key="5">
    <source>
        <dbReference type="PROSITE" id="PS51278"/>
    </source>
</evidence>
<dbReference type="Pfam" id="PF13522">
    <property type="entry name" value="GATase_6"/>
    <property type="match status" value="1"/>
</dbReference>
<dbReference type="EC" id="6.3.5.4" evidence="2"/>
<dbReference type="InterPro" id="IPR029055">
    <property type="entry name" value="Ntn_hydrolases_N"/>
</dbReference>
<dbReference type="Proteomes" id="UP001054811">
    <property type="component" value="Chromosome"/>
</dbReference>
<accession>A0ABY5NN50</accession>
<keyword evidence="7" id="KW-1185">Reference proteome</keyword>
<comment type="pathway">
    <text evidence="1">Amino-acid biosynthesis; L-asparagine biosynthesis; L-asparagine from L-aspartate (L-Gln route): step 1/1.</text>
</comment>
<dbReference type="InterPro" id="IPR051786">
    <property type="entry name" value="ASN_synthetase/amidase"/>
</dbReference>
<dbReference type="RefSeq" id="WP_259613299.1">
    <property type="nucleotide sequence ID" value="NZ_CP091139.2"/>
</dbReference>
<evidence type="ECO:0000256" key="3">
    <source>
        <dbReference type="ARBA" id="ARBA00022888"/>
    </source>
</evidence>
<evidence type="ECO:0000313" key="7">
    <source>
        <dbReference type="Proteomes" id="UP001054811"/>
    </source>
</evidence>
<feature type="domain" description="Glutamine amidotransferase type-2" evidence="5">
    <location>
        <begin position="1"/>
        <end position="73"/>
    </location>
</feature>
<dbReference type="EMBL" id="CP091139">
    <property type="protein sequence ID" value="UUT36636.1"/>
    <property type="molecule type" value="Genomic_DNA"/>
</dbReference>
<organism evidence="6 7">
    <name type="scientific">Microbacterium elymi</name>
    <dbReference type="NCBI Taxonomy" id="2909587"/>
    <lineage>
        <taxon>Bacteria</taxon>
        <taxon>Bacillati</taxon>
        <taxon>Actinomycetota</taxon>
        <taxon>Actinomycetes</taxon>
        <taxon>Micrococcales</taxon>
        <taxon>Microbacteriaceae</taxon>
        <taxon>Microbacterium</taxon>
    </lineage>
</organism>
<comment type="catalytic activity">
    <reaction evidence="4">
        <text>L-aspartate + L-glutamine + ATP + H2O = L-asparagine + L-glutamate + AMP + diphosphate + H(+)</text>
        <dbReference type="Rhea" id="RHEA:12228"/>
        <dbReference type="ChEBI" id="CHEBI:15377"/>
        <dbReference type="ChEBI" id="CHEBI:15378"/>
        <dbReference type="ChEBI" id="CHEBI:29985"/>
        <dbReference type="ChEBI" id="CHEBI:29991"/>
        <dbReference type="ChEBI" id="CHEBI:30616"/>
        <dbReference type="ChEBI" id="CHEBI:33019"/>
        <dbReference type="ChEBI" id="CHEBI:58048"/>
        <dbReference type="ChEBI" id="CHEBI:58359"/>
        <dbReference type="ChEBI" id="CHEBI:456215"/>
        <dbReference type="EC" id="6.3.5.4"/>
    </reaction>
</comment>
<sequence>MAGTVRHRGPDDGGWWVDGPVGFGHRRLSIIDLAGSHQPMQSADGRWSLVFNGEIFNYREAAPFPRLSVPHRW</sequence>
<gene>
    <name evidence="6" type="ORF">L2X98_28460</name>
</gene>
<dbReference type="PROSITE" id="PS51278">
    <property type="entry name" value="GATASE_TYPE_2"/>
    <property type="match status" value="1"/>
</dbReference>
<dbReference type="PANTHER" id="PTHR43284:SF1">
    <property type="entry name" value="ASPARAGINE SYNTHETASE"/>
    <property type="match status" value="1"/>
</dbReference>
<keyword evidence="3" id="KW-0061">Asparagine biosynthesis</keyword>
<dbReference type="SUPFAM" id="SSF56235">
    <property type="entry name" value="N-terminal nucleophile aminohydrolases (Ntn hydrolases)"/>
    <property type="match status" value="1"/>
</dbReference>
<evidence type="ECO:0000313" key="6">
    <source>
        <dbReference type="EMBL" id="UUT36636.1"/>
    </source>
</evidence>
<evidence type="ECO:0000256" key="4">
    <source>
        <dbReference type="ARBA" id="ARBA00048741"/>
    </source>
</evidence>
<proteinExistence type="predicted"/>
<keyword evidence="3" id="KW-0028">Amino-acid biosynthesis</keyword>
<dbReference type="PANTHER" id="PTHR43284">
    <property type="entry name" value="ASPARAGINE SYNTHETASE (GLUTAMINE-HYDROLYZING)"/>
    <property type="match status" value="1"/>
</dbReference>
<evidence type="ECO:0000256" key="2">
    <source>
        <dbReference type="ARBA" id="ARBA00012737"/>
    </source>
</evidence>
<dbReference type="InterPro" id="IPR017932">
    <property type="entry name" value="GATase_2_dom"/>
</dbReference>